<feature type="transmembrane region" description="Helical" evidence="1">
    <location>
        <begin position="35"/>
        <end position="55"/>
    </location>
</feature>
<reference evidence="4" key="2">
    <citation type="submission" date="2016-10" db="EMBL/GenBank/DDBJ databases">
        <authorList>
            <person name="de Groot N.N."/>
        </authorList>
    </citation>
    <scope>NUCLEOTIDE SEQUENCE [LARGE SCALE GENOMIC DNA]</scope>
    <source>
        <strain evidence="4">BS3782</strain>
    </source>
</reference>
<sequence length="167" mass="18479">MSRLELLTKWNRMIVRLQIEHEISARDFEKFSWKLGIPCVVLSAIVSASVFGSISDSSPVWLQYLAGVLSLLTLVLSSVQTFLNFDTRAAGHKDTAEKLGAISREIQDEIASGKDEAILGPIVFDIRKRIDSILLDAPTLPKSTIRKLGEVRVYTETPPAEQDTVPA</sequence>
<dbReference type="AlphaFoldDB" id="A0A0J6H4E9"/>
<evidence type="ECO:0000313" key="4">
    <source>
        <dbReference type="EMBL" id="SDT10834.1"/>
    </source>
</evidence>
<keyword evidence="1" id="KW-0812">Transmembrane</keyword>
<evidence type="ECO:0000256" key="1">
    <source>
        <dbReference type="SAM" id="Phobius"/>
    </source>
</evidence>
<name>A0A0J6H4E9_9PSED</name>
<protein>
    <submittedName>
        <fullName evidence="3">DUF4231 domain-containing protein</fullName>
    </submittedName>
</protein>
<evidence type="ECO:0000259" key="2">
    <source>
        <dbReference type="Pfam" id="PF18186"/>
    </source>
</evidence>
<dbReference type="InterPro" id="IPR040811">
    <property type="entry name" value="SLATT_4"/>
</dbReference>
<dbReference type="PATRIC" id="fig|163011.3.peg.237"/>
<dbReference type="Proteomes" id="UP000182814">
    <property type="component" value="Chromosome I"/>
</dbReference>
<gene>
    <name evidence="3" type="ORF">F7R14_24310</name>
    <name evidence="4" type="ORF">SAMN04490191_3191</name>
</gene>
<accession>A0A0J6H4E9</accession>
<evidence type="ECO:0000313" key="6">
    <source>
        <dbReference type="Proteomes" id="UP000434925"/>
    </source>
</evidence>
<proteinExistence type="predicted"/>
<evidence type="ECO:0000313" key="3">
    <source>
        <dbReference type="EMBL" id="KAB0500458.1"/>
    </source>
</evidence>
<feature type="transmembrane region" description="Helical" evidence="1">
    <location>
        <begin position="61"/>
        <end position="83"/>
    </location>
</feature>
<dbReference type="Pfam" id="PF18186">
    <property type="entry name" value="SLATT_4"/>
    <property type="match status" value="1"/>
</dbReference>
<keyword evidence="5" id="KW-1185">Reference proteome</keyword>
<dbReference type="Proteomes" id="UP000434925">
    <property type="component" value="Unassembled WGS sequence"/>
</dbReference>
<dbReference type="EMBL" id="VZPO01000011">
    <property type="protein sequence ID" value="KAB0500458.1"/>
    <property type="molecule type" value="Genomic_DNA"/>
</dbReference>
<organism evidence="4 5">
    <name type="scientific">Pseudomonas lini</name>
    <dbReference type="NCBI Taxonomy" id="163011"/>
    <lineage>
        <taxon>Bacteria</taxon>
        <taxon>Pseudomonadati</taxon>
        <taxon>Pseudomonadota</taxon>
        <taxon>Gammaproteobacteria</taxon>
        <taxon>Pseudomonadales</taxon>
        <taxon>Pseudomonadaceae</taxon>
        <taxon>Pseudomonas</taxon>
    </lineage>
</organism>
<dbReference type="RefSeq" id="WP_048397235.1">
    <property type="nucleotide sequence ID" value="NZ_JYLB01000010.1"/>
</dbReference>
<dbReference type="NCBIfam" id="NF033632">
    <property type="entry name" value="SLATT_4"/>
    <property type="match status" value="1"/>
</dbReference>
<keyword evidence="1" id="KW-0472">Membrane</keyword>
<feature type="domain" description="SMODS and SLOG-associating 2TM effector" evidence="2">
    <location>
        <begin position="37"/>
        <end position="102"/>
    </location>
</feature>
<evidence type="ECO:0000313" key="5">
    <source>
        <dbReference type="Proteomes" id="UP000182814"/>
    </source>
</evidence>
<dbReference type="EMBL" id="LT629746">
    <property type="protein sequence ID" value="SDT10834.1"/>
    <property type="molecule type" value="Genomic_DNA"/>
</dbReference>
<reference evidence="5" key="1">
    <citation type="submission" date="2016-10" db="EMBL/GenBank/DDBJ databases">
        <authorList>
            <person name="Varghese N."/>
            <person name="Submissions S."/>
        </authorList>
    </citation>
    <scope>NUCLEOTIDE SEQUENCE [LARGE SCALE GENOMIC DNA]</scope>
    <source>
        <strain evidence="5">BS3782</strain>
    </source>
</reference>
<keyword evidence="1" id="KW-1133">Transmembrane helix</keyword>
<reference evidence="3 6" key="3">
    <citation type="submission" date="2019-09" db="EMBL/GenBank/DDBJ databases">
        <title>Draft genome sequences of 48 bacterial type strains from the CCUG.</title>
        <authorList>
            <person name="Tunovic T."/>
            <person name="Pineiro-Iglesias B."/>
            <person name="Unosson C."/>
            <person name="Inganas E."/>
            <person name="Ohlen M."/>
            <person name="Cardew S."/>
            <person name="Jensie-Markopoulos S."/>
            <person name="Salva-Serra F."/>
            <person name="Jaen-Luchoro D."/>
            <person name="Karlsson R."/>
            <person name="Svensson-Stadler L."/>
            <person name="Chun J."/>
            <person name="Moore E."/>
        </authorList>
    </citation>
    <scope>NUCLEOTIDE SEQUENCE [LARGE SCALE GENOMIC DNA]</scope>
    <source>
        <strain evidence="3 6">CCUG 51522</strain>
    </source>
</reference>